<dbReference type="SUPFAM" id="SSF69000">
    <property type="entry name" value="FAD-dependent thiol oxidase"/>
    <property type="match status" value="1"/>
</dbReference>
<keyword evidence="5 9" id="KW-0560">Oxidoreductase</keyword>
<dbReference type="GO" id="GO:0016971">
    <property type="term" value="F:flavin-dependent sulfhydryl oxidase activity"/>
    <property type="evidence" value="ECO:0007669"/>
    <property type="project" value="InterPro"/>
</dbReference>
<keyword evidence="6" id="KW-0496">Mitochondrion</keyword>
<evidence type="ECO:0000256" key="2">
    <source>
        <dbReference type="ARBA" id="ARBA00004569"/>
    </source>
</evidence>
<dbReference type="EMBL" id="OX395139">
    <property type="protein sequence ID" value="CAI5792397.1"/>
    <property type="molecule type" value="Genomic_DNA"/>
</dbReference>
<accession>A0AA35PPP8</accession>
<dbReference type="GO" id="GO:0050660">
    <property type="term" value="F:flavin adenine dinucleotide binding"/>
    <property type="evidence" value="ECO:0007669"/>
    <property type="project" value="TreeGrafter"/>
</dbReference>
<feature type="compositionally biased region" description="Low complexity" evidence="10">
    <location>
        <begin position="1"/>
        <end position="26"/>
    </location>
</feature>
<keyword evidence="13" id="KW-1185">Reference proteome</keyword>
<name>A0AA35PPP8_9SAUR</name>
<dbReference type="PROSITE" id="PS51324">
    <property type="entry name" value="ERV_ALR"/>
    <property type="match status" value="1"/>
</dbReference>
<dbReference type="Proteomes" id="UP001178461">
    <property type="component" value="Chromosome 14"/>
</dbReference>
<dbReference type="EC" id="1.8.3.2" evidence="9"/>
<comment type="cofactor">
    <cofactor evidence="1 9">
        <name>FAD</name>
        <dbReference type="ChEBI" id="CHEBI:57692"/>
    </cofactor>
</comment>
<evidence type="ECO:0000313" key="13">
    <source>
        <dbReference type="Proteomes" id="UP001178461"/>
    </source>
</evidence>
<evidence type="ECO:0000256" key="7">
    <source>
        <dbReference type="ARBA" id="ARBA00023157"/>
    </source>
</evidence>
<reference evidence="12" key="1">
    <citation type="submission" date="2022-12" db="EMBL/GenBank/DDBJ databases">
        <authorList>
            <person name="Alioto T."/>
            <person name="Alioto T."/>
            <person name="Gomez Garrido J."/>
        </authorList>
    </citation>
    <scope>NUCLEOTIDE SEQUENCE</scope>
</reference>
<evidence type="ECO:0000256" key="5">
    <source>
        <dbReference type="ARBA" id="ARBA00023002"/>
    </source>
</evidence>
<evidence type="ECO:0000256" key="6">
    <source>
        <dbReference type="ARBA" id="ARBA00023128"/>
    </source>
</evidence>
<dbReference type="Gene3D" id="1.20.120.310">
    <property type="entry name" value="ERV/ALR sulfhydryl oxidase domain"/>
    <property type="match status" value="1"/>
</dbReference>
<dbReference type="Pfam" id="PF04777">
    <property type="entry name" value="Evr1_Alr"/>
    <property type="match status" value="1"/>
</dbReference>
<dbReference type="InterPro" id="IPR017905">
    <property type="entry name" value="ERV/ALR_sulphydryl_oxidase"/>
</dbReference>
<evidence type="ECO:0000313" key="12">
    <source>
        <dbReference type="EMBL" id="CAI5792397.1"/>
    </source>
</evidence>
<evidence type="ECO:0000256" key="9">
    <source>
        <dbReference type="RuleBase" id="RU371123"/>
    </source>
</evidence>
<proteinExistence type="predicted"/>
<keyword evidence="7" id="KW-1015">Disulfide bond</keyword>
<comment type="catalytic activity">
    <reaction evidence="8 9">
        <text>2 R'C(R)SH + O2 = R'C(R)S-S(R)CR' + H2O2</text>
        <dbReference type="Rhea" id="RHEA:17357"/>
        <dbReference type="ChEBI" id="CHEBI:15379"/>
        <dbReference type="ChEBI" id="CHEBI:16240"/>
        <dbReference type="ChEBI" id="CHEBI:16520"/>
        <dbReference type="ChEBI" id="CHEBI:17412"/>
        <dbReference type="EC" id="1.8.3.2"/>
    </reaction>
</comment>
<dbReference type="GO" id="GO:0001889">
    <property type="term" value="P:liver development"/>
    <property type="evidence" value="ECO:0007669"/>
    <property type="project" value="TreeGrafter"/>
</dbReference>
<dbReference type="GO" id="GO:0005758">
    <property type="term" value="C:mitochondrial intermembrane space"/>
    <property type="evidence" value="ECO:0007669"/>
    <property type="project" value="UniProtKB-SubCell"/>
</dbReference>
<evidence type="ECO:0000259" key="11">
    <source>
        <dbReference type="PROSITE" id="PS51324"/>
    </source>
</evidence>
<organism evidence="12 13">
    <name type="scientific">Podarcis lilfordi</name>
    <name type="common">Lilford's wall lizard</name>
    <dbReference type="NCBI Taxonomy" id="74358"/>
    <lineage>
        <taxon>Eukaryota</taxon>
        <taxon>Metazoa</taxon>
        <taxon>Chordata</taxon>
        <taxon>Craniata</taxon>
        <taxon>Vertebrata</taxon>
        <taxon>Euteleostomi</taxon>
        <taxon>Lepidosauria</taxon>
        <taxon>Squamata</taxon>
        <taxon>Bifurcata</taxon>
        <taxon>Unidentata</taxon>
        <taxon>Episquamata</taxon>
        <taxon>Laterata</taxon>
        <taxon>Lacertibaenia</taxon>
        <taxon>Lacertidae</taxon>
        <taxon>Podarcis</taxon>
    </lineage>
</organism>
<evidence type="ECO:0000256" key="4">
    <source>
        <dbReference type="ARBA" id="ARBA00022827"/>
    </source>
</evidence>
<evidence type="ECO:0000256" key="1">
    <source>
        <dbReference type="ARBA" id="ARBA00001974"/>
    </source>
</evidence>
<feature type="region of interest" description="Disordered" evidence="10">
    <location>
        <begin position="1"/>
        <end position="48"/>
    </location>
</feature>
<dbReference type="AlphaFoldDB" id="A0AA35PPP8"/>
<gene>
    <name evidence="12" type="ORF">PODLI_1B039020</name>
</gene>
<protein>
    <recommendedName>
        <fullName evidence="9">Sulfhydryl oxidase</fullName>
        <ecNumber evidence="9">1.8.3.2</ecNumber>
    </recommendedName>
</protein>
<dbReference type="PANTHER" id="PTHR12645">
    <property type="entry name" value="ALR/ERV"/>
    <property type="match status" value="1"/>
</dbReference>
<keyword evidence="3 9" id="KW-0285">Flavoprotein</keyword>
<evidence type="ECO:0000256" key="3">
    <source>
        <dbReference type="ARBA" id="ARBA00022630"/>
    </source>
</evidence>
<sequence>MAAPSPSTSGPAPAFPFPFSASTAGAEKPAEGQPLPAAEPKKKKPPCRACTDFRSWIRDQRKQSDLETGAAEKELPPDCPLDREQLGRNSWSFLHTMAAFYPDRPTKTEQKDMVQFINLFSKFFPCDECAEDLRSRLRRNQPDASNRRNLTQWFCRLHNEVNKKLGKPEFDCSLIDERWRDGWKDGSCD</sequence>
<dbReference type="PANTHER" id="PTHR12645:SF0">
    <property type="entry name" value="FAD-LINKED SULFHYDRYL OXIDASE ALR"/>
    <property type="match status" value="1"/>
</dbReference>
<dbReference type="InterPro" id="IPR036774">
    <property type="entry name" value="ERV/ALR_sulphydryl_oxid_sf"/>
</dbReference>
<evidence type="ECO:0000256" key="8">
    <source>
        <dbReference type="ARBA" id="ARBA00048864"/>
    </source>
</evidence>
<comment type="subcellular location">
    <subcellularLocation>
        <location evidence="2">Mitochondrion intermembrane space</location>
    </subcellularLocation>
</comment>
<feature type="domain" description="ERV/ALR sulfhydryl oxidase" evidence="11">
    <location>
        <begin position="79"/>
        <end position="179"/>
    </location>
</feature>
<dbReference type="InterPro" id="IPR039799">
    <property type="entry name" value="ALR/ERV"/>
</dbReference>
<keyword evidence="4 9" id="KW-0274">FAD</keyword>
<feature type="region of interest" description="Disordered" evidence="10">
    <location>
        <begin position="61"/>
        <end position="82"/>
    </location>
</feature>
<evidence type="ECO:0000256" key="10">
    <source>
        <dbReference type="SAM" id="MobiDB-lite"/>
    </source>
</evidence>
<dbReference type="FunFam" id="1.20.120.310:FF:000003">
    <property type="entry name" value="Sulfhydryl oxidase"/>
    <property type="match status" value="1"/>
</dbReference>